<dbReference type="InterPro" id="IPR013783">
    <property type="entry name" value="Ig-like_fold"/>
</dbReference>
<feature type="domain" description="DUF7507" evidence="2">
    <location>
        <begin position="1066"/>
        <end position="1117"/>
    </location>
</feature>
<reference evidence="3 4" key="1">
    <citation type="submission" date="2016-11" db="EMBL/GenBank/DDBJ databases">
        <authorList>
            <person name="Jaros S."/>
            <person name="Januszkiewicz K."/>
            <person name="Wedrychowicz H."/>
        </authorList>
    </citation>
    <scope>NUCLEOTIDE SEQUENCE [LARGE SCALE GENOMIC DNA]</scope>
    <source>
        <strain evidence="3 4">DSM 17477</strain>
    </source>
</reference>
<keyword evidence="1" id="KW-0472">Membrane</keyword>
<accession>A0A1M6G9J1</accession>
<organism evidence="3 4">
    <name type="scientific">Dethiosulfatibacter aminovorans DSM 17477</name>
    <dbReference type="NCBI Taxonomy" id="1121476"/>
    <lineage>
        <taxon>Bacteria</taxon>
        <taxon>Bacillati</taxon>
        <taxon>Bacillota</taxon>
        <taxon>Tissierellia</taxon>
        <taxon>Dethiosulfatibacter</taxon>
    </lineage>
</organism>
<dbReference type="STRING" id="1121476.SAMN02745751_01660"/>
<dbReference type="Gene3D" id="2.60.40.10">
    <property type="entry name" value="Immunoglobulins"/>
    <property type="match status" value="4"/>
</dbReference>
<dbReference type="PANTHER" id="PTHR34819:SF3">
    <property type="entry name" value="CELL SURFACE PROTEIN"/>
    <property type="match status" value="1"/>
</dbReference>
<evidence type="ECO:0000313" key="4">
    <source>
        <dbReference type="Proteomes" id="UP000184052"/>
    </source>
</evidence>
<evidence type="ECO:0000313" key="3">
    <source>
        <dbReference type="EMBL" id="SHJ06582.1"/>
    </source>
</evidence>
<name>A0A1M6G9J1_9FIRM</name>
<proteinExistence type="predicted"/>
<feature type="domain" description="DUF7507" evidence="2">
    <location>
        <begin position="962"/>
        <end position="1050"/>
    </location>
</feature>
<dbReference type="InterPro" id="IPR051172">
    <property type="entry name" value="Chlamydia_OmcB"/>
</dbReference>
<dbReference type="Proteomes" id="UP000184052">
    <property type="component" value="Unassembled WGS sequence"/>
</dbReference>
<dbReference type="NCBIfam" id="TIGR01451">
    <property type="entry name" value="B_ant_repeat"/>
    <property type="match status" value="7"/>
</dbReference>
<dbReference type="PANTHER" id="PTHR34819">
    <property type="entry name" value="LARGE CYSTEINE-RICH PERIPLASMIC PROTEIN OMCB"/>
    <property type="match status" value="1"/>
</dbReference>
<feature type="transmembrane region" description="Helical" evidence="1">
    <location>
        <begin position="1193"/>
        <end position="1214"/>
    </location>
</feature>
<gene>
    <name evidence="3" type="ORF">SAMN02745751_01660</name>
</gene>
<dbReference type="InterPro" id="IPR047589">
    <property type="entry name" value="DUF11_rpt"/>
</dbReference>
<dbReference type="OrthoDB" id="1751088at2"/>
<keyword evidence="4" id="KW-1185">Reference proteome</keyword>
<protein>
    <submittedName>
        <fullName evidence="3">Conserved repeat domain-containing protein</fullName>
    </submittedName>
</protein>
<evidence type="ECO:0000256" key="1">
    <source>
        <dbReference type="SAM" id="Phobius"/>
    </source>
</evidence>
<keyword evidence="1" id="KW-1133">Transmembrane helix</keyword>
<sequence length="1219" mass="131396">MMKKRVISLVIVFTLLLSLFTVAFGESGTVYAWNDGSWKNSANDSWNEGDWIPIKVVPNVPDVMEITPEAITLTVGMEYTKNGSEPIGFDGGDDWEIGTDSPTLGYTDLGVSIGVTGPIKFTDKNGAELLHYVITIPGESLIELVAQDWALYGKVHASEAGEDNLFAGGTVGSGASSWNGKNLQVEYVEANQTVSFGINPAPANYCMTLDKSVDEDTVFIGENVTYTVTMENTGNRDLYLDFTDSDGNSIDEQEYIDLAVGETVTRDFTTAYETAGLKTNTASADFYASSTAQEPEGTVSDTADVTVNIVPSYSMTIEKVVDKVAAYVDEEVTYTVTMVNTGNQNLWVEFTDADGNLIDSNEDFELLEGTTETRTFTTSYVEEGEYTNTATAVFYEYEGASISKGSVTDSADVNVTNEPTYGLTITKTVDDGDVYVGEEVTYTVELVNKGNQGLDIGFHDYDGNDLDVYDEIYLDGGATTSMAFTTSYGETGEYTNTAEATYYDGEQTPVTVSDTAVVNVTDEPAYGLTITKTVDDGDVYVGEEVTYTVVLENTGNQGLDIGFHDYDDNDLDVYDDIYLAGGATTSMAFTTSYGEAGEYTNTAEAAYYDGEQTPVTVSDTAVVNVTEAPAYGLTITKTVDDGDVYVGEEVTYTVVLENTGNQGLDIGFHDYDDNDLDVYDDIYLAGGATTSMAFTTSYGEAGEYTNTAEATYYDGEQTPVTVSDTAVVNVSTEPPAPIYSMTIDKVVDDDSVYVDEEVTYTVTMVNTGNQDLWVDFTDADGNLIDSNEGFELLDGATTSMAFTTSYDTTGQKTNVATAVYYEYEGASISEGTVTDSAIVNVISRPVDPVYGLTIDKTVDDDTVYINDDVTYTVTLENTGNQGLGIYFHDYDDNDLDEYDEFYLDAGATTSMAFTTSYGSTGEYTNVAEATYYDGQEEPVTVSDTAVVDVNRRTSTSSTDYGMSITKTADQDEVTVGDIITYTITVKNTDEGNLYSVEVVDELVGLDAEIDLPREGSDDDTVVFTVEYETTEVGILENTATAYNSRTGTKEATATVIVNDKPAQGLPGLSLTKTVVGDKTEFFPGDIVEFSIVVTNTGDTILKNIVVEDPMAGLYGYEIDEIGVGMSSDPITVSMEISEDAENFTNVATATVGDLTISDDANVTVGDTVEEVDEIIIVPVEEETVPLDVPDTGAIPMMLVYGLGALGVGTGWSIIDRKKR</sequence>
<dbReference type="RefSeq" id="WP_073049118.1">
    <property type="nucleotide sequence ID" value="NZ_FQZL01000010.1"/>
</dbReference>
<dbReference type="InterPro" id="IPR055354">
    <property type="entry name" value="DUF7507"/>
</dbReference>
<dbReference type="EMBL" id="FQZL01000010">
    <property type="protein sequence ID" value="SHJ06582.1"/>
    <property type="molecule type" value="Genomic_DNA"/>
</dbReference>
<keyword evidence="1" id="KW-0812">Transmembrane</keyword>
<evidence type="ECO:0000259" key="2">
    <source>
        <dbReference type="Pfam" id="PF24346"/>
    </source>
</evidence>
<dbReference type="AlphaFoldDB" id="A0A1M6G9J1"/>
<dbReference type="Pfam" id="PF24346">
    <property type="entry name" value="DUF7507"/>
    <property type="match status" value="2"/>
</dbReference>